<evidence type="ECO:0000313" key="3">
    <source>
        <dbReference type="EMBL" id="GHF94506.1"/>
    </source>
</evidence>
<proteinExistence type="predicted"/>
<dbReference type="InterPro" id="IPR039559">
    <property type="entry name" value="AIM6_PI-PLC-like_dom"/>
</dbReference>
<evidence type="ECO:0000256" key="2">
    <source>
        <dbReference type="SAM" id="SignalP"/>
    </source>
</evidence>
<dbReference type="RefSeq" id="WP_189641916.1">
    <property type="nucleotide sequence ID" value="NZ_BNAL01000002.1"/>
</dbReference>
<dbReference type="PROSITE" id="PS51257">
    <property type="entry name" value="PROKAR_LIPOPROTEIN"/>
    <property type="match status" value="1"/>
</dbReference>
<dbReference type="Gene3D" id="3.20.20.190">
    <property type="entry name" value="Phosphatidylinositol (PI) phosphodiesterase"/>
    <property type="match status" value="1"/>
</dbReference>
<feature type="chain" id="PRO_5047164246" description="Altered inheritance of mitochondria protein 6" evidence="2">
    <location>
        <begin position="22"/>
        <end position="279"/>
    </location>
</feature>
<dbReference type="InterPro" id="IPR017946">
    <property type="entry name" value="PLC-like_Pdiesterase_TIM-brl"/>
</dbReference>
<dbReference type="SUPFAM" id="SSF51695">
    <property type="entry name" value="PLC-like phosphodiesterases"/>
    <property type="match status" value="1"/>
</dbReference>
<sequence length="279" mass="30330">MNKILVVSFLALLGACAPVQTADTAAPALAQQTVRIASPLPRAHAHNDYEHERPLLDALAQGFTSVESDVFLRGGQLLVAHEASQLQPGRTLQSLYLEPLRQIAAQNGGRIYPAGQSLTLYIDVKDDGEATYQAIDRALAEYAPLLTRYENGQVTPGAVSVVISGNRVPATMQAQTLRYAGMDGRLSDLGGAPASLIPIISDNWTKTFSWNGEGEFPAAERQRLRDIVAQAHANGQRVRFWATPEHPAVWQALVDAGVDQINTDDLAGLRAYLLERDRR</sequence>
<protein>
    <recommendedName>
        <fullName evidence="1">Altered inheritance of mitochondria protein 6</fullName>
    </recommendedName>
</protein>
<dbReference type="Proteomes" id="UP000632154">
    <property type="component" value="Unassembled WGS sequence"/>
</dbReference>
<organism evidence="3 4">
    <name type="scientific">Deinococcus piscis</name>
    <dbReference type="NCBI Taxonomy" id="394230"/>
    <lineage>
        <taxon>Bacteria</taxon>
        <taxon>Thermotogati</taxon>
        <taxon>Deinococcota</taxon>
        <taxon>Deinococci</taxon>
        <taxon>Deinococcales</taxon>
        <taxon>Deinococcaceae</taxon>
        <taxon>Deinococcus</taxon>
    </lineage>
</organism>
<dbReference type="PANTHER" id="PTHR31571">
    <property type="entry name" value="ALTERED INHERITANCE OF MITOCHONDRIA PROTEIN 6"/>
    <property type="match status" value="1"/>
</dbReference>
<name>A0ABQ3K2F2_9DEIO</name>
<dbReference type="CDD" id="cd08577">
    <property type="entry name" value="PI-PLCc_GDPD_SF_unchar3"/>
    <property type="match status" value="1"/>
</dbReference>
<feature type="signal peptide" evidence="2">
    <location>
        <begin position="1"/>
        <end position="21"/>
    </location>
</feature>
<keyword evidence="2" id="KW-0732">Signal</keyword>
<evidence type="ECO:0000313" key="4">
    <source>
        <dbReference type="Proteomes" id="UP000632154"/>
    </source>
</evidence>
<reference evidence="4" key="1">
    <citation type="journal article" date="2019" name="Int. J. Syst. Evol. Microbiol.">
        <title>The Global Catalogue of Microorganisms (GCM) 10K type strain sequencing project: providing services to taxonomists for standard genome sequencing and annotation.</title>
        <authorList>
            <consortium name="The Broad Institute Genomics Platform"/>
            <consortium name="The Broad Institute Genome Sequencing Center for Infectious Disease"/>
            <person name="Wu L."/>
            <person name="Ma J."/>
        </authorList>
    </citation>
    <scope>NUCLEOTIDE SEQUENCE [LARGE SCALE GENOMIC DNA]</scope>
    <source>
        <strain evidence="4">CGMCC 1.18439</strain>
    </source>
</reference>
<gene>
    <name evidence="3" type="ORF">GCM10017783_03180</name>
</gene>
<evidence type="ECO:0000256" key="1">
    <source>
        <dbReference type="ARBA" id="ARBA00014286"/>
    </source>
</evidence>
<keyword evidence="4" id="KW-1185">Reference proteome</keyword>
<dbReference type="EMBL" id="BNAL01000002">
    <property type="protein sequence ID" value="GHF94506.1"/>
    <property type="molecule type" value="Genomic_DNA"/>
</dbReference>
<dbReference type="Pfam" id="PF13653">
    <property type="entry name" value="GDPD_2"/>
    <property type="match status" value="1"/>
</dbReference>
<accession>A0ABQ3K2F2</accession>
<comment type="caution">
    <text evidence="3">The sequence shown here is derived from an EMBL/GenBank/DDBJ whole genome shotgun (WGS) entry which is preliminary data.</text>
</comment>
<dbReference type="InterPro" id="IPR051236">
    <property type="entry name" value="HAT_RTT109-like"/>
</dbReference>
<dbReference type="PANTHER" id="PTHR31571:SF1">
    <property type="entry name" value="ALTERED INHERITANCE OF MITOCHONDRIA PROTEIN 6"/>
    <property type="match status" value="1"/>
</dbReference>